<evidence type="ECO:0000313" key="2">
    <source>
        <dbReference type="EMBL" id="OTF94605.1"/>
    </source>
</evidence>
<protein>
    <submittedName>
        <fullName evidence="2">Uncharacterized protein</fullName>
    </submittedName>
</protein>
<evidence type="ECO:0000313" key="3">
    <source>
        <dbReference type="Proteomes" id="UP000215914"/>
    </source>
</evidence>
<dbReference type="EMBL" id="CM007904">
    <property type="protein sequence ID" value="OTF94605.1"/>
    <property type="molecule type" value="Genomic_DNA"/>
</dbReference>
<reference evidence="2" key="2">
    <citation type="submission" date="2017-02" db="EMBL/GenBank/DDBJ databases">
        <title>Sunflower complete genome.</title>
        <authorList>
            <person name="Langlade N."/>
            <person name="Munos S."/>
        </authorList>
    </citation>
    <scope>NUCLEOTIDE SEQUENCE [LARGE SCALE GENOMIC DNA]</scope>
    <source>
        <tissue evidence="2">Leaves</tissue>
    </source>
</reference>
<sequence>MRKIVWWDGLYPGYWTEDMSLLCLFADDQPPTTREPPPLNRLVRDDNWDSCEVSAFCLPEDDGGLLLGMTTSVATIAPLSGLNDDDNLFGSDL</sequence>
<dbReference type="AlphaFoldDB" id="A0A251S8L0"/>
<gene>
    <name evidence="2" type="ORF">HannXRQ_Chr15g0473951</name>
    <name evidence="1" type="ORF">HanXRQr2_Chr15g0684631</name>
</gene>
<organism evidence="2 3">
    <name type="scientific">Helianthus annuus</name>
    <name type="common">Common sunflower</name>
    <dbReference type="NCBI Taxonomy" id="4232"/>
    <lineage>
        <taxon>Eukaryota</taxon>
        <taxon>Viridiplantae</taxon>
        <taxon>Streptophyta</taxon>
        <taxon>Embryophyta</taxon>
        <taxon>Tracheophyta</taxon>
        <taxon>Spermatophyta</taxon>
        <taxon>Magnoliopsida</taxon>
        <taxon>eudicotyledons</taxon>
        <taxon>Gunneridae</taxon>
        <taxon>Pentapetalae</taxon>
        <taxon>asterids</taxon>
        <taxon>campanulids</taxon>
        <taxon>Asterales</taxon>
        <taxon>Asteraceae</taxon>
        <taxon>Asteroideae</taxon>
        <taxon>Heliantheae alliance</taxon>
        <taxon>Heliantheae</taxon>
        <taxon>Helianthus</taxon>
    </lineage>
</organism>
<keyword evidence="3" id="KW-1185">Reference proteome</keyword>
<name>A0A251S8L0_HELAN</name>
<reference evidence="1 3" key="1">
    <citation type="journal article" date="2017" name="Nature">
        <title>The sunflower genome provides insights into oil metabolism, flowering and Asterid evolution.</title>
        <authorList>
            <person name="Badouin H."/>
            <person name="Gouzy J."/>
            <person name="Grassa C.J."/>
            <person name="Murat F."/>
            <person name="Staton S.E."/>
            <person name="Cottret L."/>
            <person name="Lelandais-Briere C."/>
            <person name="Owens G.L."/>
            <person name="Carrere S."/>
            <person name="Mayjonade B."/>
            <person name="Legrand L."/>
            <person name="Gill N."/>
            <person name="Kane N.C."/>
            <person name="Bowers J.E."/>
            <person name="Hubner S."/>
            <person name="Bellec A."/>
            <person name="Berard A."/>
            <person name="Berges H."/>
            <person name="Blanchet N."/>
            <person name="Boniface M.C."/>
            <person name="Brunel D."/>
            <person name="Catrice O."/>
            <person name="Chaidir N."/>
            <person name="Claudel C."/>
            <person name="Donnadieu C."/>
            <person name="Faraut T."/>
            <person name="Fievet G."/>
            <person name="Helmstetter N."/>
            <person name="King M."/>
            <person name="Knapp S.J."/>
            <person name="Lai Z."/>
            <person name="Le Paslier M.C."/>
            <person name="Lippi Y."/>
            <person name="Lorenzon L."/>
            <person name="Mandel J.R."/>
            <person name="Marage G."/>
            <person name="Marchand G."/>
            <person name="Marquand E."/>
            <person name="Bret-Mestries E."/>
            <person name="Morien E."/>
            <person name="Nambeesan S."/>
            <person name="Nguyen T."/>
            <person name="Pegot-Espagnet P."/>
            <person name="Pouilly N."/>
            <person name="Raftis F."/>
            <person name="Sallet E."/>
            <person name="Schiex T."/>
            <person name="Thomas J."/>
            <person name="Vandecasteele C."/>
            <person name="Vares D."/>
            <person name="Vear F."/>
            <person name="Vautrin S."/>
            <person name="Crespi M."/>
            <person name="Mangin B."/>
            <person name="Burke J.M."/>
            <person name="Salse J."/>
            <person name="Munos S."/>
            <person name="Vincourt P."/>
            <person name="Rieseberg L.H."/>
            <person name="Langlade N.B."/>
        </authorList>
    </citation>
    <scope>NUCLEOTIDE SEQUENCE [LARGE SCALE GENOMIC DNA]</scope>
    <source>
        <strain evidence="3">cv. SF193</strain>
        <tissue evidence="1">Leaves</tissue>
    </source>
</reference>
<dbReference type="Proteomes" id="UP000215914">
    <property type="component" value="Chromosome 15"/>
</dbReference>
<dbReference type="InParanoid" id="A0A251S8L0"/>
<dbReference type="Gramene" id="mRNA:HanXRQr2_Chr15g0684631">
    <property type="protein sequence ID" value="mRNA:HanXRQr2_Chr15g0684631"/>
    <property type="gene ID" value="HanXRQr2_Chr15g0684631"/>
</dbReference>
<reference evidence="1" key="3">
    <citation type="submission" date="2020-06" db="EMBL/GenBank/DDBJ databases">
        <title>Helianthus annuus Genome sequencing and assembly Release 2.</title>
        <authorList>
            <person name="Gouzy J."/>
            <person name="Langlade N."/>
            <person name="Munos S."/>
        </authorList>
    </citation>
    <scope>NUCLEOTIDE SEQUENCE</scope>
    <source>
        <tissue evidence="1">Leaves</tissue>
    </source>
</reference>
<dbReference type="EMBL" id="MNCJ02000330">
    <property type="protein sequence ID" value="KAF5763799.1"/>
    <property type="molecule type" value="Genomic_DNA"/>
</dbReference>
<evidence type="ECO:0000313" key="1">
    <source>
        <dbReference type="EMBL" id="KAF5763799.1"/>
    </source>
</evidence>
<proteinExistence type="predicted"/>
<accession>A0A251S8L0</accession>